<protein>
    <submittedName>
        <fullName evidence="2">Uncharacterized protein</fullName>
    </submittedName>
</protein>
<reference evidence="2" key="1">
    <citation type="submission" date="2023-07" db="EMBL/GenBank/DDBJ databases">
        <authorList>
            <consortium name="AG Swart"/>
            <person name="Singh M."/>
            <person name="Singh A."/>
            <person name="Seah K."/>
            <person name="Emmerich C."/>
        </authorList>
    </citation>
    <scope>NUCLEOTIDE SEQUENCE</scope>
    <source>
        <strain evidence="2">DP1</strain>
    </source>
</reference>
<name>A0AAD1UAC6_EUPCR</name>
<evidence type="ECO:0000256" key="1">
    <source>
        <dbReference type="SAM" id="MobiDB-lite"/>
    </source>
</evidence>
<keyword evidence="3" id="KW-1185">Reference proteome</keyword>
<evidence type="ECO:0000313" key="3">
    <source>
        <dbReference type="Proteomes" id="UP001295684"/>
    </source>
</evidence>
<gene>
    <name evidence="2" type="ORF">ECRASSUSDP1_LOCUS6363</name>
</gene>
<sequence length="426" mass="47877">MQAYSKRTNKAICNYYGPPLTSIKKEPSPFEHHYLNAVFHILLNLEGQGFGYECLTEKLVNLFTQAADYEKDDATEAIGQVFLDFKAKCEQYQQEQDPELLVMPVLPTSEALLSILDADYFSEEISTFYGSPNTQACMLELMLTTIRNLEINKTGEFTSELVGGSTGFIDTYFKGQTSESYADAFCTYTLPITMRNIINDIKTTQGESKLLHTLVSYRAENDNTSPVYTSMQQRYLMVKLDFSGVELSEEDINSLWASVEENFNTALLTSASNEEHKETEPNAQLVATIDRLNKDPSTSNNEVNILIDSKWRNFKTTIYKSNTYSNIVEDCVSVKRLPLVLVYKLLDNVPKEKAPEPVKAAPKKVSDKDEPSAKSYQTMNELDKSATPPHSTKSDSVSNPAPTEPKIYKRDIPDPSENSGCCCIIM</sequence>
<dbReference type="AlphaFoldDB" id="A0AAD1UAC6"/>
<evidence type="ECO:0000313" key="2">
    <source>
        <dbReference type="EMBL" id="CAI2365013.1"/>
    </source>
</evidence>
<dbReference type="EMBL" id="CAMPGE010006169">
    <property type="protein sequence ID" value="CAI2365013.1"/>
    <property type="molecule type" value="Genomic_DNA"/>
</dbReference>
<comment type="caution">
    <text evidence="2">The sequence shown here is derived from an EMBL/GenBank/DDBJ whole genome shotgun (WGS) entry which is preliminary data.</text>
</comment>
<dbReference type="Proteomes" id="UP001295684">
    <property type="component" value="Unassembled WGS sequence"/>
</dbReference>
<feature type="compositionally biased region" description="Polar residues" evidence="1">
    <location>
        <begin position="388"/>
        <end position="401"/>
    </location>
</feature>
<accession>A0AAD1UAC6</accession>
<proteinExistence type="predicted"/>
<feature type="region of interest" description="Disordered" evidence="1">
    <location>
        <begin position="354"/>
        <end position="420"/>
    </location>
</feature>
<organism evidence="2 3">
    <name type="scientific">Euplotes crassus</name>
    <dbReference type="NCBI Taxonomy" id="5936"/>
    <lineage>
        <taxon>Eukaryota</taxon>
        <taxon>Sar</taxon>
        <taxon>Alveolata</taxon>
        <taxon>Ciliophora</taxon>
        <taxon>Intramacronucleata</taxon>
        <taxon>Spirotrichea</taxon>
        <taxon>Hypotrichia</taxon>
        <taxon>Euplotida</taxon>
        <taxon>Euplotidae</taxon>
        <taxon>Moneuplotes</taxon>
    </lineage>
</organism>